<gene>
    <name evidence="17" type="ORF">SAMN05216244_2672</name>
</gene>
<dbReference type="GO" id="GO:0005524">
    <property type="term" value="F:ATP binding"/>
    <property type="evidence" value="ECO:0007669"/>
    <property type="project" value="UniProtKB-UniRule"/>
</dbReference>
<dbReference type="AlphaFoldDB" id="A0A1G9TQ03"/>
<dbReference type="RefSeq" id="WP_074599770.1">
    <property type="nucleotide sequence ID" value="NZ_FNHF01000003.1"/>
</dbReference>
<dbReference type="PANTHER" id="PTHR24421:SF37">
    <property type="entry name" value="SENSOR HISTIDINE KINASE NARS"/>
    <property type="match status" value="1"/>
</dbReference>
<keyword evidence="10 15" id="KW-1133">Transmembrane helix</keyword>
<keyword evidence="11 13" id="KW-0902">Two-component regulatory system</keyword>
<evidence type="ECO:0000259" key="16">
    <source>
        <dbReference type="PROSITE" id="PS50109"/>
    </source>
</evidence>
<keyword evidence="9 13" id="KW-0067">ATP-binding</keyword>
<evidence type="ECO:0000256" key="13">
    <source>
        <dbReference type="PIRNR" id="PIRNR037431"/>
    </source>
</evidence>
<keyword evidence="18" id="KW-1185">Reference proteome</keyword>
<dbReference type="InterPro" id="IPR011712">
    <property type="entry name" value="Sig_transdc_His_kin_sub3_dim/P"/>
</dbReference>
<evidence type="ECO:0000256" key="1">
    <source>
        <dbReference type="ARBA" id="ARBA00000085"/>
    </source>
</evidence>
<evidence type="ECO:0000256" key="12">
    <source>
        <dbReference type="ARBA" id="ARBA00023136"/>
    </source>
</evidence>
<evidence type="ECO:0000256" key="11">
    <source>
        <dbReference type="ARBA" id="ARBA00023012"/>
    </source>
</evidence>
<evidence type="ECO:0000256" key="15">
    <source>
        <dbReference type="SAM" id="Phobius"/>
    </source>
</evidence>
<dbReference type="PANTHER" id="PTHR24421">
    <property type="entry name" value="NITRATE/NITRITE SENSOR PROTEIN NARX-RELATED"/>
    <property type="match status" value="1"/>
</dbReference>
<dbReference type="OrthoDB" id="9795828at2"/>
<keyword evidence="14" id="KW-0175">Coiled coil</keyword>
<dbReference type="Proteomes" id="UP000182347">
    <property type="component" value="Unassembled WGS sequence"/>
</dbReference>
<feature type="coiled-coil region" evidence="14">
    <location>
        <begin position="117"/>
        <end position="148"/>
    </location>
</feature>
<keyword evidence="4" id="KW-0597">Phosphoprotein</keyword>
<keyword evidence="12 13" id="KW-0472">Membrane</keyword>
<dbReference type="PIRSF" id="PIRSF037431">
    <property type="entry name" value="STHK_LiaS"/>
    <property type="match status" value="1"/>
</dbReference>
<evidence type="ECO:0000256" key="4">
    <source>
        <dbReference type="ARBA" id="ARBA00022553"/>
    </source>
</evidence>
<evidence type="ECO:0000256" key="14">
    <source>
        <dbReference type="SAM" id="Coils"/>
    </source>
</evidence>
<dbReference type="Gene3D" id="1.20.5.1930">
    <property type="match status" value="1"/>
</dbReference>
<dbReference type="InterPro" id="IPR005467">
    <property type="entry name" value="His_kinase_dom"/>
</dbReference>
<keyword evidence="6 15" id="KW-0812">Transmembrane</keyword>
<evidence type="ECO:0000256" key="9">
    <source>
        <dbReference type="ARBA" id="ARBA00022840"/>
    </source>
</evidence>
<evidence type="ECO:0000313" key="18">
    <source>
        <dbReference type="Proteomes" id="UP000182347"/>
    </source>
</evidence>
<feature type="transmembrane region" description="Helical" evidence="15">
    <location>
        <begin position="9"/>
        <end position="29"/>
    </location>
</feature>
<dbReference type="InterPro" id="IPR017202">
    <property type="entry name" value="LiaS/VraS"/>
</dbReference>
<dbReference type="STRING" id="482461.SAMN05216244_2672"/>
<evidence type="ECO:0000256" key="3">
    <source>
        <dbReference type="ARBA" id="ARBA00022475"/>
    </source>
</evidence>
<evidence type="ECO:0000313" key="17">
    <source>
        <dbReference type="EMBL" id="SDM49618.1"/>
    </source>
</evidence>
<keyword evidence="8 13" id="KW-0418">Kinase</keyword>
<dbReference type="SMART" id="SM00387">
    <property type="entry name" value="HATPase_c"/>
    <property type="match status" value="1"/>
</dbReference>
<organism evidence="17 18">
    <name type="scientific">Sediminibacillus halophilus</name>
    <dbReference type="NCBI Taxonomy" id="482461"/>
    <lineage>
        <taxon>Bacteria</taxon>
        <taxon>Bacillati</taxon>
        <taxon>Bacillota</taxon>
        <taxon>Bacilli</taxon>
        <taxon>Bacillales</taxon>
        <taxon>Bacillaceae</taxon>
        <taxon>Sediminibacillus</taxon>
    </lineage>
</organism>
<proteinExistence type="predicted"/>
<evidence type="ECO:0000256" key="6">
    <source>
        <dbReference type="ARBA" id="ARBA00022692"/>
    </source>
</evidence>
<comment type="catalytic activity">
    <reaction evidence="1 13">
        <text>ATP + protein L-histidine = ADP + protein N-phospho-L-histidine.</text>
        <dbReference type="EC" id="2.7.13.3"/>
    </reaction>
</comment>
<dbReference type="Gene3D" id="3.30.565.10">
    <property type="entry name" value="Histidine kinase-like ATPase, C-terminal domain"/>
    <property type="match status" value="1"/>
</dbReference>
<dbReference type="EC" id="2.7.13.3" evidence="13"/>
<dbReference type="EMBL" id="FNHF01000003">
    <property type="protein sequence ID" value="SDM49618.1"/>
    <property type="molecule type" value="Genomic_DNA"/>
</dbReference>
<dbReference type="InterPro" id="IPR036890">
    <property type="entry name" value="HATPase_C_sf"/>
</dbReference>
<dbReference type="Pfam" id="PF07730">
    <property type="entry name" value="HisKA_3"/>
    <property type="match status" value="1"/>
</dbReference>
<evidence type="ECO:0000256" key="10">
    <source>
        <dbReference type="ARBA" id="ARBA00022989"/>
    </source>
</evidence>
<protein>
    <recommendedName>
        <fullName evidence="13">Sensor histidine kinase</fullName>
        <ecNumber evidence="13">2.7.13.3</ecNumber>
    </recommendedName>
</protein>
<evidence type="ECO:0000256" key="7">
    <source>
        <dbReference type="ARBA" id="ARBA00022741"/>
    </source>
</evidence>
<accession>A0A1G9TQ03</accession>
<dbReference type="GO" id="GO:0005886">
    <property type="term" value="C:plasma membrane"/>
    <property type="evidence" value="ECO:0007669"/>
    <property type="project" value="UniProtKB-SubCell"/>
</dbReference>
<reference evidence="18" key="1">
    <citation type="submission" date="2016-10" db="EMBL/GenBank/DDBJ databases">
        <authorList>
            <person name="Varghese N."/>
            <person name="Submissions S."/>
        </authorList>
    </citation>
    <scope>NUCLEOTIDE SEQUENCE [LARGE SCALE GENOMIC DNA]</scope>
    <source>
        <strain evidence="18">CGMCC 1.6199</strain>
    </source>
</reference>
<dbReference type="GO" id="GO:0000155">
    <property type="term" value="F:phosphorelay sensor kinase activity"/>
    <property type="evidence" value="ECO:0007669"/>
    <property type="project" value="UniProtKB-UniRule"/>
</dbReference>
<keyword evidence="7 13" id="KW-0547">Nucleotide-binding</keyword>
<sequence>MKNTVQRSLIVGLLTALLLLIVFSVVFFLGFPLDDWGDLWQRKIWELPFVVFIILITLAAGGSFGVAEGLFWKKQLNSLETVLDRTHDNQRVPEESASLAEIQALHEKAAKLQNYIYDQTKLAQKMATERVEDQEKEIERVISEERNRLARELHDSVSQELFAASMLISALNELNNNEAVSVQLKQIEAMIQQSQLEMRALLLHLRPAALKGKSLQQGIEQLLEELKQKVPIAISWKMDDVQLERGVEDHLFRILQESVSNTLRHAKAHALDILLIESQGQVILRVIDDGVGFQVEKSQSGSYGLQNMKERAAEVGAAIKVISLPDKGTRLEVKVPVLKSEGDERD</sequence>
<keyword evidence="3 13" id="KW-1003">Cell membrane</keyword>
<comment type="subcellular location">
    <subcellularLocation>
        <location evidence="2 13">Cell membrane</location>
        <topology evidence="2 13">Multi-pass membrane protein</topology>
    </subcellularLocation>
</comment>
<dbReference type="SUPFAM" id="SSF55874">
    <property type="entry name" value="ATPase domain of HSP90 chaperone/DNA topoisomerase II/histidine kinase"/>
    <property type="match status" value="1"/>
</dbReference>
<feature type="transmembrane region" description="Helical" evidence="15">
    <location>
        <begin position="49"/>
        <end position="71"/>
    </location>
</feature>
<dbReference type="Pfam" id="PF02518">
    <property type="entry name" value="HATPase_c"/>
    <property type="match status" value="1"/>
</dbReference>
<dbReference type="GO" id="GO:0046983">
    <property type="term" value="F:protein dimerization activity"/>
    <property type="evidence" value="ECO:0007669"/>
    <property type="project" value="InterPro"/>
</dbReference>
<evidence type="ECO:0000256" key="2">
    <source>
        <dbReference type="ARBA" id="ARBA00004651"/>
    </source>
</evidence>
<dbReference type="CDD" id="cd16917">
    <property type="entry name" value="HATPase_UhpB-NarQ-NarX-like"/>
    <property type="match status" value="1"/>
</dbReference>
<name>A0A1G9TQ03_9BACI</name>
<feature type="domain" description="Histidine kinase" evidence="16">
    <location>
        <begin position="148"/>
        <end position="339"/>
    </location>
</feature>
<dbReference type="PROSITE" id="PS50109">
    <property type="entry name" value="HIS_KIN"/>
    <property type="match status" value="1"/>
</dbReference>
<evidence type="ECO:0000256" key="5">
    <source>
        <dbReference type="ARBA" id="ARBA00022679"/>
    </source>
</evidence>
<keyword evidence="5 13" id="KW-0808">Transferase</keyword>
<evidence type="ECO:0000256" key="8">
    <source>
        <dbReference type="ARBA" id="ARBA00022777"/>
    </source>
</evidence>
<dbReference type="InterPro" id="IPR003594">
    <property type="entry name" value="HATPase_dom"/>
</dbReference>
<dbReference type="InterPro" id="IPR050482">
    <property type="entry name" value="Sensor_HK_TwoCompSys"/>
</dbReference>